<reference evidence="4 5" key="1">
    <citation type="submission" date="2020-08" db="EMBL/GenBank/DDBJ databases">
        <title>Sequencing the genomes of 1000 actinobacteria strains.</title>
        <authorList>
            <person name="Klenk H.-P."/>
        </authorList>
    </citation>
    <scope>NUCLEOTIDE SEQUENCE [LARGE SCALE GENOMIC DNA]</scope>
    <source>
        <strain evidence="4 5">DSM 45809</strain>
    </source>
</reference>
<feature type="transmembrane region" description="Helical" evidence="1">
    <location>
        <begin position="118"/>
        <end position="140"/>
    </location>
</feature>
<dbReference type="SUPFAM" id="SSF55781">
    <property type="entry name" value="GAF domain-like"/>
    <property type="match status" value="1"/>
</dbReference>
<dbReference type="GO" id="GO:0071111">
    <property type="term" value="F:cyclic-guanylate-specific phosphodiesterase activity"/>
    <property type="evidence" value="ECO:0007669"/>
    <property type="project" value="InterPro"/>
</dbReference>
<sequence>MPDTGINDDATDRRLRLLIGLVVVLGLGASAAWAHQAYLHPGPVPPLGLLALLGGTVIAAYRLRVSVRVRSGREGLAWDEIPALVGLMLIPAPWVVLCATVSVLVLKIWDRPGLRKTVFATAKEALTVSAAGAVFAAFGVRPDLSTPQVPVLAVLTGLVVFTLVDQLVFLPVLATDNRTSILRVARRSWIGKIIGFLGELGACLLALWVLTSHANVLLLLVVPLVVACMQLWQSRSSRTREEREAWQRLAKATDELNAVDLTQVLHSAATRAAQIFRAAEAAIDLTAAGPGRTVLATEERVLADGPLSVAPARTGDTSVDLIAHDGGVRVGVLRLRFGGAVRLTEVEEYKLRTFASAVCTAIRNAQAYAELARIAAENAYAAAHDPLTGLANRRQFYERAEQLCHDVAPDGLVALMIIDLNHFKEVNDTLGHAAGDDVLREVARRLSEAAAPGDLVARLGGDEFAVLLTGLPTPALANHRAGTMLAALEPGIEVEGMVITVEAAGGIALAAGTGSAEELMRRADIAMYQAKRAGEPTMSYTHARDTADVERLMLTGELRRAVDKQEFTVDFQPIVDLGSGEVISAEALARWHHPGQGNLDPLRFLETVERSGQLPAFADAVLDQSLEAMRTWREAGFDLPVAVNVSPRSLLDPDFPAAVLGRLERHDVPADRLVLELAETLTISQLDVVARVLAELRNAGVRLAVDDFGTGVSSLSVLSRIPVHQLKIDSEFVAAVETSAEAAAVIRTTVDLARNLHLTVVAEGVESEPQRRALWELGCLAGQGHLFARPLSAARFLGTLQRGSAGRPGALAAALHDAGSVVRMPVRRSSGPGRSPLPHLPA</sequence>
<dbReference type="InterPro" id="IPR043128">
    <property type="entry name" value="Rev_trsase/Diguanyl_cyclase"/>
</dbReference>
<dbReference type="PANTHER" id="PTHR33121:SF70">
    <property type="entry name" value="SIGNALING PROTEIN YKOW"/>
    <property type="match status" value="1"/>
</dbReference>
<dbReference type="Pfam" id="PF00563">
    <property type="entry name" value="EAL"/>
    <property type="match status" value="1"/>
</dbReference>
<feature type="transmembrane region" description="Helical" evidence="1">
    <location>
        <begin position="152"/>
        <end position="173"/>
    </location>
</feature>
<gene>
    <name evidence="4" type="ORF">BJY16_001540</name>
</gene>
<dbReference type="NCBIfam" id="TIGR00254">
    <property type="entry name" value="GGDEF"/>
    <property type="match status" value="1"/>
</dbReference>
<dbReference type="CDD" id="cd01948">
    <property type="entry name" value="EAL"/>
    <property type="match status" value="1"/>
</dbReference>
<dbReference type="PROSITE" id="PS50883">
    <property type="entry name" value="EAL"/>
    <property type="match status" value="1"/>
</dbReference>
<protein>
    <submittedName>
        <fullName evidence="4">Diguanylate cyclase (GGDEF)-like protein</fullName>
    </submittedName>
</protein>
<dbReference type="InterPro" id="IPR001633">
    <property type="entry name" value="EAL_dom"/>
</dbReference>
<dbReference type="InterPro" id="IPR050706">
    <property type="entry name" value="Cyclic-di-GMP_PDE-like"/>
</dbReference>
<dbReference type="InterPro" id="IPR029787">
    <property type="entry name" value="Nucleotide_cyclase"/>
</dbReference>
<evidence type="ECO:0000259" key="3">
    <source>
        <dbReference type="PROSITE" id="PS50887"/>
    </source>
</evidence>
<keyword evidence="5" id="KW-1185">Reference proteome</keyword>
<organism evidence="4 5">
    <name type="scientific">Actinoplanes octamycinicus</name>
    <dbReference type="NCBI Taxonomy" id="135948"/>
    <lineage>
        <taxon>Bacteria</taxon>
        <taxon>Bacillati</taxon>
        <taxon>Actinomycetota</taxon>
        <taxon>Actinomycetes</taxon>
        <taxon>Micromonosporales</taxon>
        <taxon>Micromonosporaceae</taxon>
        <taxon>Actinoplanes</taxon>
    </lineage>
</organism>
<feature type="domain" description="EAL" evidence="2">
    <location>
        <begin position="551"/>
        <end position="804"/>
    </location>
</feature>
<evidence type="ECO:0000313" key="4">
    <source>
        <dbReference type="EMBL" id="MBB4738081.1"/>
    </source>
</evidence>
<dbReference type="EMBL" id="JACHNB010000001">
    <property type="protein sequence ID" value="MBB4738081.1"/>
    <property type="molecule type" value="Genomic_DNA"/>
</dbReference>
<dbReference type="SUPFAM" id="SSF55073">
    <property type="entry name" value="Nucleotide cyclase"/>
    <property type="match status" value="1"/>
</dbReference>
<dbReference type="AlphaFoldDB" id="A0A7W7GTM8"/>
<proteinExistence type="predicted"/>
<keyword evidence="1" id="KW-1133">Transmembrane helix</keyword>
<dbReference type="Gene3D" id="3.30.70.270">
    <property type="match status" value="1"/>
</dbReference>
<dbReference type="CDD" id="cd01949">
    <property type="entry name" value="GGDEF"/>
    <property type="match status" value="1"/>
</dbReference>
<dbReference type="SMART" id="SM00267">
    <property type="entry name" value="GGDEF"/>
    <property type="match status" value="1"/>
</dbReference>
<evidence type="ECO:0000259" key="2">
    <source>
        <dbReference type="PROSITE" id="PS50883"/>
    </source>
</evidence>
<dbReference type="Proteomes" id="UP000546162">
    <property type="component" value="Unassembled WGS sequence"/>
</dbReference>
<feature type="transmembrane region" description="Helical" evidence="1">
    <location>
        <begin position="83"/>
        <end position="106"/>
    </location>
</feature>
<dbReference type="InterPro" id="IPR000160">
    <property type="entry name" value="GGDEF_dom"/>
</dbReference>
<feature type="transmembrane region" description="Helical" evidence="1">
    <location>
        <begin position="15"/>
        <end position="34"/>
    </location>
</feature>
<dbReference type="InterPro" id="IPR035919">
    <property type="entry name" value="EAL_sf"/>
</dbReference>
<dbReference type="Gene3D" id="3.20.20.450">
    <property type="entry name" value="EAL domain"/>
    <property type="match status" value="1"/>
</dbReference>
<feature type="transmembrane region" description="Helical" evidence="1">
    <location>
        <begin position="46"/>
        <end position="63"/>
    </location>
</feature>
<keyword evidence="1" id="KW-0472">Membrane</keyword>
<feature type="domain" description="GGDEF" evidence="3">
    <location>
        <begin position="411"/>
        <end position="543"/>
    </location>
</feature>
<keyword evidence="1" id="KW-0812">Transmembrane</keyword>
<feature type="transmembrane region" description="Helical" evidence="1">
    <location>
        <begin position="216"/>
        <end position="233"/>
    </location>
</feature>
<dbReference type="SUPFAM" id="SSF141868">
    <property type="entry name" value="EAL domain-like"/>
    <property type="match status" value="1"/>
</dbReference>
<evidence type="ECO:0000313" key="5">
    <source>
        <dbReference type="Proteomes" id="UP000546162"/>
    </source>
</evidence>
<name>A0A7W7GTM8_9ACTN</name>
<dbReference type="Pfam" id="PF00990">
    <property type="entry name" value="GGDEF"/>
    <property type="match status" value="1"/>
</dbReference>
<dbReference type="PANTHER" id="PTHR33121">
    <property type="entry name" value="CYCLIC DI-GMP PHOSPHODIESTERASE PDEF"/>
    <property type="match status" value="1"/>
</dbReference>
<accession>A0A7W7GTM8</accession>
<dbReference type="PROSITE" id="PS50887">
    <property type="entry name" value="GGDEF"/>
    <property type="match status" value="1"/>
</dbReference>
<dbReference type="SMART" id="SM00052">
    <property type="entry name" value="EAL"/>
    <property type="match status" value="1"/>
</dbReference>
<dbReference type="RefSeq" id="WP_185038404.1">
    <property type="nucleotide sequence ID" value="NZ_BAABFG010000005.1"/>
</dbReference>
<comment type="caution">
    <text evidence="4">The sequence shown here is derived from an EMBL/GenBank/DDBJ whole genome shotgun (WGS) entry which is preliminary data.</text>
</comment>
<evidence type="ECO:0000256" key="1">
    <source>
        <dbReference type="SAM" id="Phobius"/>
    </source>
</evidence>
<feature type="transmembrane region" description="Helical" evidence="1">
    <location>
        <begin position="193"/>
        <end position="210"/>
    </location>
</feature>